<keyword evidence="2 9" id="KW-0813">Transport</keyword>
<dbReference type="InterPro" id="IPR022645">
    <property type="entry name" value="SecD/SecF_bac"/>
</dbReference>
<keyword evidence="6 9" id="KW-1133">Transmembrane helix</keyword>
<dbReference type="InterPro" id="IPR005665">
    <property type="entry name" value="SecF_bac"/>
</dbReference>
<dbReference type="InterPro" id="IPR054384">
    <property type="entry name" value="SecDF_P1_head"/>
</dbReference>
<feature type="transmembrane region" description="Helical" evidence="9">
    <location>
        <begin position="401"/>
        <end position="424"/>
    </location>
</feature>
<evidence type="ECO:0000256" key="5">
    <source>
        <dbReference type="ARBA" id="ARBA00022927"/>
    </source>
</evidence>
<feature type="transmembrane region" description="Helical" evidence="9">
    <location>
        <begin position="460"/>
        <end position="484"/>
    </location>
</feature>
<keyword evidence="7 9" id="KW-0811">Translocation</keyword>
<feature type="domain" description="SecDF P1 head subdomain" evidence="13">
    <location>
        <begin position="153"/>
        <end position="256"/>
    </location>
</feature>
<evidence type="ECO:0000256" key="6">
    <source>
        <dbReference type="ARBA" id="ARBA00022989"/>
    </source>
</evidence>
<feature type="domain" description="Protein export membrane protein SecD/SecF C-terminal" evidence="11">
    <location>
        <begin position="257"/>
        <end position="428"/>
    </location>
</feature>
<evidence type="ECO:0000313" key="14">
    <source>
        <dbReference type="EMBL" id="HIT38090.1"/>
    </source>
</evidence>
<dbReference type="InterPro" id="IPR022813">
    <property type="entry name" value="SecD/SecF_arch_bac"/>
</dbReference>
<evidence type="ECO:0000313" key="15">
    <source>
        <dbReference type="Proteomes" id="UP000886833"/>
    </source>
</evidence>
<dbReference type="GO" id="GO:0065002">
    <property type="term" value="P:intracellular protein transmembrane transport"/>
    <property type="evidence" value="ECO:0007669"/>
    <property type="project" value="UniProtKB-UniRule"/>
</dbReference>
<comment type="subunit">
    <text evidence="10">Forms a complex with SecD. Part of the essential Sec protein translocation apparatus which comprises SecA, SecYEG and auxiliary proteins SecDF. Other proteins may also be involved.</text>
</comment>
<feature type="domain" description="Protein translocase subunit SecDF P1" evidence="12">
    <location>
        <begin position="84"/>
        <end position="138"/>
    </location>
</feature>
<dbReference type="Pfam" id="PF02355">
    <property type="entry name" value="SecD_SecF_C"/>
    <property type="match status" value="2"/>
</dbReference>
<organism evidence="14 15">
    <name type="scientific">Candidatus Onthousia faecipullorum</name>
    <dbReference type="NCBI Taxonomy" id="2840887"/>
    <lineage>
        <taxon>Bacteria</taxon>
        <taxon>Bacillati</taxon>
        <taxon>Bacillota</taxon>
        <taxon>Bacilli</taxon>
        <taxon>Candidatus Onthousia</taxon>
    </lineage>
</organism>
<evidence type="ECO:0000259" key="12">
    <source>
        <dbReference type="Pfam" id="PF21760"/>
    </source>
</evidence>
<dbReference type="InterPro" id="IPR022646">
    <property type="entry name" value="SecD/SecF_CS"/>
</dbReference>
<feature type="transmembrane region" description="Helical" evidence="9">
    <location>
        <begin position="372"/>
        <end position="395"/>
    </location>
</feature>
<evidence type="ECO:0000256" key="8">
    <source>
        <dbReference type="ARBA" id="ARBA00023136"/>
    </source>
</evidence>
<comment type="subcellular location">
    <subcellularLocation>
        <location evidence="1 9">Cell membrane</location>
        <topology evidence="1 9">Multi-pass membrane protein</topology>
    </subcellularLocation>
</comment>
<evidence type="ECO:0000256" key="4">
    <source>
        <dbReference type="ARBA" id="ARBA00022692"/>
    </source>
</evidence>
<dbReference type="PANTHER" id="PTHR30081:SF1">
    <property type="entry name" value="PROTEIN TRANSLOCASE SUBUNIT SECD"/>
    <property type="match status" value="1"/>
</dbReference>
<feature type="transmembrane region" description="Helical" evidence="9">
    <location>
        <begin position="601"/>
        <end position="622"/>
    </location>
</feature>
<dbReference type="HAMAP" id="MF_01463_B">
    <property type="entry name" value="SecD_B"/>
    <property type="match status" value="1"/>
</dbReference>
<feature type="transmembrane region" description="Helical" evidence="9">
    <location>
        <begin position="26"/>
        <end position="48"/>
    </location>
</feature>
<sequence>MKRKEKVKEKKIKKEKKHMAKDKKSMLLRSGLLVIISVIVCLLIVPLFKSLNFGLDLQGGFEILYEVSPIDGSDMTQDKLNATYKSMLKRIDTLGVSEPEITLEGNDKIRVKLAGVTNKDEARETLSTVATLTFRDSEDNLLMSSDVLEAGGARLTTDTNGRPAVSLAVKDKNTFYKVTNAVKDYDTNIIAIWLDFDETSDSYASEGAYCGSSESNCISAATVSQAFSSDVIIQGNFTEEEASNLVDLINSGSLPAKLTEISSKTVGASFGDATLTVTMYAGIAGILAIIILLIGIYNFAGIISAVSILLYTLFVFAAFWLVGGVLTLPGIAALILGIGMAVDANVLTYSRIKEELLKGRSLETAFKNGSKASFGTILDANLTTLLVAIIMFYFGESSVKGFATMLIINIIVTMITMVFITRVLMKMFVKTKYFDNKLSFFIGVHEEEINKKEKKPVYNYLGLSKLFAAFSLVVILASCVMFAFKGMNLGIDFQAGSDITLATTEVSEKDLRSDLKELELDEVSIDITSSETDIRVSDELKDSEVDEVESYFLSKYNTSVDIGVVSNVVKQDLVTNAIFSIIVSLIGIILYITFRFKFSYGISSVICLVHDALMMVASVILLRVEVNSMFIAAVLAIIGYSINNTIVVFDRVRENLKAKDKDNLSKDELKSVVNLSIKETMSRSIYTSLTTLLPVIALLVMGSREILTFNVAMIVGLIAGTYSSLLLAGWLYVFFASKKRKTNKKGRVVKEVSEKTIKGIND</sequence>
<dbReference type="GO" id="GO:0043952">
    <property type="term" value="P:protein transport by the Sec complex"/>
    <property type="evidence" value="ECO:0007669"/>
    <property type="project" value="UniProtKB-UniRule"/>
</dbReference>
<feature type="transmembrane region" description="Helical" evidence="9">
    <location>
        <begin position="306"/>
        <end position="325"/>
    </location>
</feature>
<proteinExistence type="inferred from homology"/>
<evidence type="ECO:0000256" key="10">
    <source>
        <dbReference type="HAMAP-Rule" id="MF_01464"/>
    </source>
</evidence>
<comment type="similarity">
    <text evidence="10">Belongs to the SecD/SecF family. SecF subfamily.</text>
</comment>
<accession>A0A9D1GBD5</accession>
<evidence type="ECO:0000259" key="13">
    <source>
        <dbReference type="Pfam" id="PF22599"/>
    </source>
</evidence>
<name>A0A9D1GBD5_9FIRM</name>
<dbReference type="Pfam" id="PF07549">
    <property type="entry name" value="Sec_GG"/>
    <property type="match status" value="2"/>
</dbReference>
<gene>
    <name evidence="9 14" type="primary">secD</name>
    <name evidence="10" type="synonym">secF</name>
    <name evidence="14" type="ORF">IAB59_06415</name>
</gene>
<reference evidence="14" key="2">
    <citation type="journal article" date="2021" name="PeerJ">
        <title>Extensive microbial diversity within the chicken gut microbiome revealed by metagenomics and culture.</title>
        <authorList>
            <person name="Gilroy R."/>
            <person name="Ravi A."/>
            <person name="Getino M."/>
            <person name="Pursley I."/>
            <person name="Horton D.L."/>
            <person name="Alikhan N.F."/>
            <person name="Baker D."/>
            <person name="Gharbi K."/>
            <person name="Hall N."/>
            <person name="Watson M."/>
            <person name="Adriaenssens E.M."/>
            <person name="Foster-Nyarko E."/>
            <person name="Jarju S."/>
            <person name="Secka A."/>
            <person name="Antonio M."/>
            <person name="Oren A."/>
            <person name="Chaudhuri R.R."/>
            <person name="La Ragione R."/>
            <person name="Hildebrand F."/>
            <person name="Pallen M.J."/>
        </authorList>
    </citation>
    <scope>NUCLEOTIDE SEQUENCE</scope>
    <source>
        <strain evidence="14">CHK195-26880</strain>
    </source>
</reference>
<dbReference type="HAMAP" id="MF_01464_B">
    <property type="entry name" value="SecF_B"/>
    <property type="match status" value="1"/>
</dbReference>
<dbReference type="SUPFAM" id="SSF82866">
    <property type="entry name" value="Multidrug efflux transporter AcrB transmembrane domain"/>
    <property type="match status" value="2"/>
</dbReference>
<dbReference type="GO" id="GO:0015450">
    <property type="term" value="F:protein-transporting ATPase activity"/>
    <property type="evidence" value="ECO:0007669"/>
    <property type="project" value="InterPro"/>
</dbReference>
<evidence type="ECO:0000259" key="11">
    <source>
        <dbReference type="Pfam" id="PF02355"/>
    </source>
</evidence>
<dbReference type="PRINTS" id="PR01755">
    <property type="entry name" value="SECFTRNLCASE"/>
</dbReference>
<dbReference type="Gene3D" id="3.30.1360.200">
    <property type="match status" value="1"/>
</dbReference>
<dbReference type="NCBIfam" id="TIGR00916">
    <property type="entry name" value="2A0604s01"/>
    <property type="match status" value="1"/>
</dbReference>
<dbReference type="EMBL" id="DVKQ01000082">
    <property type="protein sequence ID" value="HIT38090.1"/>
    <property type="molecule type" value="Genomic_DNA"/>
</dbReference>
<evidence type="ECO:0000256" key="1">
    <source>
        <dbReference type="ARBA" id="ARBA00004651"/>
    </source>
</evidence>
<dbReference type="Pfam" id="PF21760">
    <property type="entry name" value="SecD_1st"/>
    <property type="match status" value="1"/>
</dbReference>
<keyword evidence="4 9" id="KW-0812">Transmembrane</keyword>
<comment type="caution">
    <text evidence="9">Lacks conserved residue(s) required for the propagation of feature annotation.</text>
</comment>
<evidence type="ECO:0000256" key="3">
    <source>
        <dbReference type="ARBA" id="ARBA00022475"/>
    </source>
</evidence>
<comment type="subunit">
    <text evidence="9">Forms a complex with SecF. Part of the essential Sec protein translocation apparatus which comprises SecA, SecYEG and auxiliary proteins SecDF. Other proteins may also be involved.</text>
</comment>
<dbReference type="Gene3D" id="3.30.70.3400">
    <property type="match status" value="1"/>
</dbReference>
<dbReference type="InterPro" id="IPR048631">
    <property type="entry name" value="SecD_1st"/>
</dbReference>
<keyword evidence="8 9" id="KW-0472">Membrane</keyword>
<dbReference type="InterPro" id="IPR005791">
    <property type="entry name" value="SecD"/>
</dbReference>
<dbReference type="PANTHER" id="PTHR30081">
    <property type="entry name" value="PROTEIN-EXPORT MEMBRANE PROTEIN SEC"/>
    <property type="match status" value="1"/>
</dbReference>
<comment type="function">
    <text evidence="9">Part of the Sec protein translocase complex. Interacts with the SecYEG preprotein conducting channel. SecDF uses the proton motive force (PMF) to complete protein translocation after the ATP-dependent function of SecA.</text>
</comment>
<feature type="transmembrane region" description="Helical" evidence="9">
    <location>
        <begin position="331"/>
        <end position="352"/>
    </location>
</feature>
<feature type="domain" description="Protein export membrane protein SecD/SecF C-terminal" evidence="11">
    <location>
        <begin position="559"/>
        <end position="735"/>
    </location>
</feature>
<dbReference type="Proteomes" id="UP000886833">
    <property type="component" value="Unassembled WGS sequence"/>
</dbReference>
<dbReference type="NCBIfam" id="TIGR00966">
    <property type="entry name" value="transloc_SecF"/>
    <property type="match status" value="1"/>
</dbReference>
<dbReference type="Gene3D" id="1.20.1640.10">
    <property type="entry name" value="Multidrug efflux transporter AcrB transmembrane domain"/>
    <property type="match status" value="2"/>
</dbReference>
<keyword evidence="3 9" id="KW-1003">Cell membrane</keyword>
<comment type="caution">
    <text evidence="14">The sequence shown here is derived from an EMBL/GenBank/DDBJ whole genome shotgun (WGS) entry which is preliminary data.</text>
</comment>
<feature type="transmembrane region" description="Helical" evidence="9">
    <location>
        <begin position="628"/>
        <end position="649"/>
    </location>
</feature>
<feature type="transmembrane region" description="Helical" evidence="9">
    <location>
        <begin position="709"/>
        <end position="735"/>
    </location>
</feature>
<evidence type="ECO:0000256" key="7">
    <source>
        <dbReference type="ARBA" id="ARBA00023010"/>
    </source>
</evidence>
<feature type="transmembrane region" description="Helical" evidence="9">
    <location>
        <begin position="685"/>
        <end position="703"/>
    </location>
</feature>
<comment type="similarity">
    <text evidence="9">Belongs to the SecD/SecF family. SecD subfamily.</text>
</comment>
<feature type="transmembrane region" description="Helical" evidence="9">
    <location>
        <begin position="279"/>
        <end position="299"/>
    </location>
</feature>
<evidence type="ECO:0000256" key="9">
    <source>
        <dbReference type="HAMAP-Rule" id="MF_01463"/>
    </source>
</evidence>
<dbReference type="NCBIfam" id="TIGR01129">
    <property type="entry name" value="secD"/>
    <property type="match status" value="1"/>
</dbReference>
<dbReference type="Pfam" id="PF22599">
    <property type="entry name" value="SecDF_P1_head"/>
    <property type="match status" value="1"/>
</dbReference>
<dbReference type="InterPro" id="IPR048634">
    <property type="entry name" value="SecD_SecF_C"/>
</dbReference>
<dbReference type="GO" id="GO:0005886">
    <property type="term" value="C:plasma membrane"/>
    <property type="evidence" value="ECO:0007669"/>
    <property type="project" value="UniProtKB-SubCell"/>
</dbReference>
<dbReference type="GO" id="GO:0006605">
    <property type="term" value="P:protein targeting"/>
    <property type="evidence" value="ECO:0007669"/>
    <property type="project" value="UniProtKB-UniRule"/>
</dbReference>
<protein>
    <recommendedName>
        <fullName evidence="9 10">Multifunctional fusion protein</fullName>
    </recommendedName>
    <domain>
        <recommendedName>
            <fullName evidence="9">Protein translocase subunit SecD</fullName>
        </recommendedName>
    </domain>
    <domain>
        <recommendedName>
            <fullName evidence="10">Protein-export membrane protein SecF</fullName>
        </recommendedName>
    </domain>
</protein>
<dbReference type="AlphaFoldDB" id="A0A9D1GBD5"/>
<feature type="transmembrane region" description="Helical" evidence="9">
    <location>
        <begin position="573"/>
        <end position="594"/>
    </location>
</feature>
<dbReference type="InterPro" id="IPR055344">
    <property type="entry name" value="SecD_SecF_C_bact"/>
</dbReference>
<keyword evidence="5 9" id="KW-0653">Protein transport</keyword>
<reference evidence="14" key="1">
    <citation type="submission" date="2020-10" db="EMBL/GenBank/DDBJ databases">
        <authorList>
            <person name="Gilroy R."/>
        </authorList>
    </citation>
    <scope>NUCLEOTIDE SEQUENCE</scope>
    <source>
        <strain evidence="14">CHK195-26880</strain>
    </source>
</reference>
<evidence type="ECO:0000256" key="2">
    <source>
        <dbReference type="ARBA" id="ARBA00022448"/>
    </source>
</evidence>